<protein>
    <submittedName>
        <fullName evidence="3">Uncharacterized protein</fullName>
    </submittedName>
</protein>
<evidence type="ECO:0000313" key="3">
    <source>
        <dbReference type="EMBL" id="KAJ4953758.1"/>
    </source>
</evidence>
<dbReference type="InterPro" id="IPR024557">
    <property type="entry name" value="CNOT1_dom_4"/>
</dbReference>
<gene>
    <name evidence="3" type="ORF">NE237_030590</name>
</gene>
<dbReference type="EMBL" id="JAMYWD010000012">
    <property type="protein sequence ID" value="KAJ4953758.1"/>
    <property type="molecule type" value="Genomic_DNA"/>
</dbReference>
<organism evidence="3 4">
    <name type="scientific">Protea cynaroides</name>
    <dbReference type="NCBI Taxonomy" id="273540"/>
    <lineage>
        <taxon>Eukaryota</taxon>
        <taxon>Viridiplantae</taxon>
        <taxon>Streptophyta</taxon>
        <taxon>Embryophyta</taxon>
        <taxon>Tracheophyta</taxon>
        <taxon>Spermatophyta</taxon>
        <taxon>Magnoliopsida</taxon>
        <taxon>Proteales</taxon>
        <taxon>Proteaceae</taxon>
        <taxon>Protea</taxon>
    </lineage>
</organism>
<evidence type="ECO:0000259" key="1">
    <source>
        <dbReference type="Pfam" id="PF04054"/>
    </source>
</evidence>
<evidence type="ECO:0000313" key="4">
    <source>
        <dbReference type="Proteomes" id="UP001141806"/>
    </source>
</evidence>
<dbReference type="GO" id="GO:0030015">
    <property type="term" value="C:CCR4-NOT core complex"/>
    <property type="evidence" value="ECO:0007669"/>
    <property type="project" value="InterPro"/>
</dbReference>
<dbReference type="PANTHER" id="PTHR13162:SF8">
    <property type="entry name" value="CCR4-NOT TRANSCRIPTION COMPLEX SUBUNIT 1"/>
    <property type="match status" value="1"/>
</dbReference>
<reference evidence="3" key="1">
    <citation type="journal article" date="2023" name="Plant J.">
        <title>The genome of the king protea, Protea cynaroides.</title>
        <authorList>
            <person name="Chang J."/>
            <person name="Duong T.A."/>
            <person name="Schoeman C."/>
            <person name="Ma X."/>
            <person name="Roodt D."/>
            <person name="Barker N."/>
            <person name="Li Z."/>
            <person name="Van de Peer Y."/>
            <person name="Mizrachi E."/>
        </authorList>
    </citation>
    <scope>NUCLEOTIDE SEQUENCE</scope>
    <source>
        <tissue evidence="3">Young leaves</tissue>
    </source>
</reference>
<dbReference type="Pfam" id="PF04054">
    <property type="entry name" value="Not1"/>
    <property type="match status" value="1"/>
</dbReference>
<dbReference type="GO" id="GO:0000288">
    <property type="term" value="P:nuclear-transcribed mRNA catabolic process, deadenylation-dependent decay"/>
    <property type="evidence" value="ECO:0007669"/>
    <property type="project" value="TreeGrafter"/>
</dbReference>
<dbReference type="InterPro" id="IPR040398">
    <property type="entry name" value="Not1"/>
</dbReference>
<dbReference type="Pfam" id="PF12842">
    <property type="entry name" value="DUF3819"/>
    <property type="match status" value="1"/>
</dbReference>
<dbReference type="GO" id="GO:0000932">
    <property type="term" value="C:P-body"/>
    <property type="evidence" value="ECO:0007669"/>
    <property type="project" value="TreeGrafter"/>
</dbReference>
<dbReference type="GO" id="GO:0017148">
    <property type="term" value="P:negative regulation of translation"/>
    <property type="evidence" value="ECO:0007669"/>
    <property type="project" value="InterPro"/>
</dbReference>
<accession>A0A9Q0GU19</accession>
<evidence type="ECO:0000259" key="2">
    <source>
        <dbReference type="Pfam" id="PF12842"/>
    </source>
</evidence>
<dbReference type="AlphaFoldDB" id="A0A9Q0GU19"/>
<dbReference type="GO" id="GO:0060090">
    <property type="term" value="F:molecular adaptor activity"/>
    <property type="evidence" value="ECO:0007669"/>
    <property type="project" value="TreeGrafter"/>
</dbReference>
<name>A0A9Q0GU19_9MAGN</name>
<keyword evidence="4" id="KW-1185">Reference proteome</keyword>
<dbReference type="Gene3D" id="1.25.40.790">
    <property type="match status" value="1"/>
</dbReference>
<feature type="domain" description="CCR4-Not complex component Not1 C-terminal" evidence="1">
    <location>
        <begin position="165"/>
        <end position="198"/>
    </location>
</feature>
<dbReference type="PANTHER" id="PTHR13162">
    <property type="entry name" value="CCR4-NOT TRANSCRIPTION COMPLEX"/>
    <property type="match status" value="1"/>
</dbReference>
<feature type="domain" description="CCR4-NOT transcription complex subunit 1" evidence="2">
    <location>
        <begin position="17"/>
        <end position="66"/>
    </location>
</feature>
<proteinExistence type="predicted"/>
<comment type="caution">
    <text evidence="3">The sequence shown here is derived from an EMBL/GenBank/DDBJ whole genome shotgun (WGS) entry which is preliminary data.</text>
</comment>
<dbReference type="InterPro" id="IPR007196">
    <property type="entry name" value="CCR4-Not_Not1_C"/>
</dbReference>
<dbReference type="Proteomes" id="UP001141806">
    <property type="component" value="Unassembled WGS sequence"/>
</dbReference>
<sequence length="216" mass="24455">MRHSRILYLWKASRILMESDQICIYHAVHLMVASLAGSLVHVTCKEPLCGSISSYLSNLLQLETLVTKDAREAWIQPRRGCIGCDSGGLVFKSLYENASNIVHIGAHLAILMTIRDVCMLIVYSKFVNFPGQMMPAYYTHYISQLQPTWLLKEDDELSVAHCLFTAKGTLRMLLMLLRDFPKFLCDYIFSFCDVISPAASRCGMLSSMHSLQYEDA</sequence>
<dbReference type="OrthoDB" id="1937156at2759"/>